<feature type="domain" description="HTH tetR-type" evidence="6">
    <location>
        <begin position="49"/>
        <end position="108"/>
    </location>
</feature>
<evidence type="ECO:0000313" key="8">
    <source>
        <dbReference type="Proteomes" id="UP000327000"/>
    </source>
</evidence>
<dbReference type="GO" id="GO:0000976">
    <property type="term" value="F:transcription cis-regulatory region binding"/>
    <property type="evidence" value="ECO:0007669"/>
    <property type="project" value="TreeGrafter"/>
</dbReference>
<evidence type="ECO:0000256" key="2">
    <source>
        <dbReference type="ARBA" id="ARBA00023125"/>
    </source>
</evidence>
<gene>
    <name evidence="7" type="ORF">FRZ00_34560</name>
</gene>
<dbReference type="EMBL" id="VOKX01000144">
    <property type="protein sequence ID" value="KAB7832654.1"/>
    <property type="molecule type" value="Genomic_DNA"/>
</dbReference>
<evidence type="ECO:0000256" key="4">
    <source>
        <dbReference type="PROSITE-ProRule" id="PRU00335"/>
    </source>
</evidence>
<feature type="region of interest" description="Disordered" evidence="5">
    <location>
        <begin position="1"/>
        <end position="42"/>
    </location>
</feature>
<organism evidence="7 8">
    <name type="scientific">Streptomyces mobaraensis</name>
    <name type="common">Streptoverticillium mobaraense</name>
    <dbReference type="NCBI Taxonomy" id="35621"/>
    <lineage>
        <taxon>Bacteria</taxon>
        <taxon>Bacillati</taxon>
        <taxon>Actinomycetota</taxon>
        <taxon>Actinomycetes</taxon>
        <taxon>Kitasatosporales</taxon>
        <taxon>Streptomycetaceae</taxon>
        <taxon>Streptomyces</taxon>
    </lineage>
</organism>
<evidence type="ECO:0000313" key="7">
    <source>
        <dbReference type="EMBL" id="KAB7832654.1"/>
    </source>
</evidence>
<dbReference type="InterPro" id="IPR009057">
    <property type="entry name" value="Homeodomain-like_sf"/>
</dbReference>
<dbReference type="InterPro" id="IPR001647">
    <property type="entry name" value="HTH_TetR"/>
</dbReference>
<dbReference type="GO" id="GO:0003700">
    <property type="term" value="F:DNA-binding transcription factor activity"/>
    <property type="evidence" value="ECO:0007669"/>
    <property type="project" value="TreeGrafter"/>
</dbReference>
<evidence type="ECO:0000256" key="5">
    <source>
        <dbReference type="SAM" id="MobiDB-lite"/>
    </source>
</evidence>
<evidence type="ECO:0000256" key="3">
    <source>
        <dbReference type="ARBA" id="ARBA00023163"/>
    </source>
</evidence>
<keyword evidence="2 4" id="KW-0238">DNA-binding</keyword>
<dbReference type="InterPro" id="IPR050109">
    <property type="entry name" value="HTH-type_TetR-like_transc_reg"/>
</dbReference>
<dbReference type="AlphaFoldDB" id="A0A5N5VWL5"/>
<evidence type="ECO:0000259" key="6">
    <source>
        <dbReference type="PROSITE" id="PS50977"/>
    </source>
</evidence>
<dbReference type="OrthoDB" id="3192968at2"/>
<dbReference type="PANTHER" id="PTHR30055:SF234">
    <property type="entry name" value="HTH-TYPE TRANSCRIPTIONAL REGULATOR BETI"/>
    <property type="match status" value="1"/>
</dbReference>
<keyword evidence="8" id="KW-1185">Reference proteome</keyword>
<evidence type="ECO:0000256" key="1">
    <source>
        <dbReference type="ARBA" id="ARBA00023015"/>
    </source>
</evidence>
<dbReference type="PRINTS" id="PR00455">
    <property type="entry name" value="HTHTETR"/>
</dbReference>
<dbReference type="PROSITE" id="PS50977">
    <property type="entry name" value="HTH_TETR_2"/>
    <property type="match status" value="1"/>
</dbReference>
<reference evidence="7 8" key="1">
    <citation type="journal article" date="2019" name="Microb. Cell Fact.">
        <title>Exploring novel herbicidin analogues by transcriptional regulator overexpression and MS/MS molecular networking.</title>
        <authorList>
            <person name="Shi Y."/>
            <person name="Gu R."/>
            <person name="Li Y."/>
            <person name="Wang X."/>
            <person name="Ren W."/>
            <person name="Li X."/>
            <person name="Wang L."/>
            <person name="Xie Y."/>
            <person name="Hong B."/>
        </authorList>
    </citation>
    <scope>NUCLEOTIDE SEQUENCE [LARGE SCALE GENOMIC DNA]</scope>
    <source>
        <strain evidence="7 8">US-43</strain>
    </source>
</reference>
<dbReference type="Pfam" id="PF21597">
    <property type="entry name" value="TetR_C_43"/>
    <property type="match status" value="1"/>
</dbReference>
<protein>
    <submittedName>
        <fullName evidence="7">TetR/AcrR family transcriptional regulator</fullName>
    </submittedName>
</protein>
<dbReference type="PANTHER" id="PTHR30055">
    <property type="entry name" value="HTH-TYPE TRANSCRIPTIONAL REGULATOR RUTR"/>
    <property type="match status" value="1"/>
</dbReference>
<feature type="compositionally biased region" description="Basic and acidic residues" evidence="5">
    <location>
        <begin position="23"/>
        <end position="35"/>
    </location>
</feature>
<proteinExistence type="predicted"/>
<sequence length="246" mass="27704">MRGASPRLSSRPRANGEAFPVSRRTETGDRRERRPVVTTPQPRLRADAQRNRERIIAAAREALVEHGAEFSFDKIARRVGVGNATLYRHFADRRELIHHVTLSVMDRIADRAETARAEEPDAFRALRRFVHAAADERVGALCPLLDSDVDHGHPDLVEARDRLDRNIRELMAAARAAGQLRSDIDVGDLMVALTQLTRPLPGKGCLDFDRFVHRHLQLFLDGLMTPARSELPGSAATLDELRHNRR</sequence>
<keyword evidence="1" id="KW-0805">Transcription regulation</keyword>
<dbReference type="InterPro" id="IPR036271">
    <property type="entry name" value="Tet_transcr_reg_TetR-rel_C_sf"/>
</dbReference>
<dbReference type="SUPFAM" id="SSF48498">
    <property type="entry name" value="Tetracyclin repressor-like, C-terminal domain"/>
    <property type="match status" value="1"/>
</dbReference>
<comment type="caution">
    <text evidence="7">The sequence shown here is derived from an EMBL/GenBank/DDBJ whole genome shotgun (WGS) entry which is preliminary data.</text>
</comment>
<name>A0A5N5VWL5_STRMB</name>
<dbReference type="Proteomes" id="UP000327000">
    <property type="component" value="Unassembled WGS sequence"/>
</dbReference>
<feature type="DNA-binding region" description="H-T-H motif" evidence="4">
    <location>
        <begin position="71"/>
        <end position="90"/>
    </location>
</feature>
<dbReference type="SUPFAM" id="SSF46689">
    <property type="entry name" value="Homeodomain-like"/>
    <property type="match status" value="1"/>
</dbReference>
<dbReference type="InterPro" id="IPR049445">
    <property type="entry name" value="TetR_SbtR-like_C"/>
</dbReference>
<keyword evidence="3" id="KW-0804">Transcription</keyword>
<accession>A0A5N5VWL5</accession>
<dbReference type="Gene3D" id="1.10.357.10">
    <property type="entry name" value="Tetracycline Repressor, domain 2"/>
    <property type="match status" value="1"/>
</dbReference>
<dbReference type="Pfam" id="PF00440">
    <property type="entry name" value="TetR_N"/>
    <property type="match status" value="1"/>
</dbReference>